<name>A0A5C7H7B4_9ROSI</name>
<keyword evidence="2" id="KW-1185">Reference proteome</keyword>
<gene>
    <name evidence="1" type="ORF">EZV62_022132</name>
</gene>
<dbReference type="OrthoDB" id="1748616at2759"/>
<proteinExistence type="predicted"/>
<dbReference type="Proteomes" id="UP000323000">
    <property type="component" value="Chromosome 10"/>
</dbReference>
<sequence>MASQMAQIQELLTAGHTRVDLEDTKGREKWILGSAPGSSNGSQRFQGQNNINHKVIYEPTLRPHKLTFPKFDGNDPKLWIRKCDRFEEIKPRMLDKNMGLSEELFLESFISGFKGEIKHFVKMFNPLDLKTAIHLARLQEASIEAKKTKTWLAKPDTYPTQNQPLSKQNTPTTQPLITYRNRKNTELIPIKRLIHVELIARRDKGLCYNCDEVYTFGHQCFKKQLYMLCGTEEEEEEIKGEEAVNTQEVEHGVVDEEMTISHHTLT</sequence>
<evidence type="ECO:0008006" key="3">
    <source>
        <dbReference type="Google" id="ProtNLM"/>
    </source>
</evidence>
<reference evidence="2" key="1">
    <citation type="journal article" date="2019" name="Gigascience">
        <title>De novo genome assembly of the endangered Acer yangbiense, a plant species with extremely small populations endemic to Yunnan Province, China.</title>
        <authorList>
            <person name="Yang J."/>
            <person name="Wariss H.M."/>
            <person name="Tao L."/>
            <person name="Zhang R."/>
            <person name="Yun Q."/>
            <person name="Hollingsworth P."/>
            <person name="Dao Z."/>
            <person name="Luo G."/>
            <person name="Guo H."/>
            <person name="Ma Y."/>
            <person name="Sun W."/>
        </authorList>
    </citation>
    <scope>NUCLEOTIDE SEQUENCE [LARGE SCALE GENOMIC DNA]</scope>
    <source>
        <strain evidence="2">cv. Malutang</strain>
    </source>
</reference>
<organism evidence="1 2">
    <name type="scientific">Acer yangbiense</name>
    <dbReference type="NCBI Taxonomy" id="1000413"/>
    <lineage>
        <taxon>Eukaryota</taxon>
        <taxon>Viridiplantae</taxon>
        <taxon>Streptophyta</taxon>
        <taxon>Embryophyta</taxon>
        <taxon>Tracheophyta</taxon>
        <taxon>Spermatophyta</taxon>
        <taxon>Magnoliopsida</taxon>
        <taxon>eudicotyledons</taxon>
        <taxon>Gunneridae</taxon>
        <taxon>Pentapetalae</taxon>
        <taxon>rosids</taxon>
        <taxon>malvids</taxon>
        <taxon>Sapindales</taxon>
        <taxon>Sapindaceae</taxon>
        <taxon>Hippocastanoideae</taxon>
        <taxon>Acereae</taxon>
        <taxon>Acer</taxon>
    </lineage>
</organism>
<dbReference type="EMBL" id="VAHF01000010">
    <property type="protein sequence ID" value="TXG52963.1"/>
    <property type="molecule type" value="Genomic_DNA"/>
</dbReference>
<accession>A0A5C7H7B4</accession>
<evidence type="ECO:0000313" key="2">
    <source>
        <dbReference type="Proteomes" id="UP000323000"/>
    </source>
</evidence>
<evidence type="ECO:0000313" key="1">
    <source>
        <dbReference type="EMBL" id="TXG52963.1"/>
    </source>
</evidence>
<protein>
    <recommendedName>
        <fullName evidence="3">Retrotransposon gag domain-containing protein</fullName>
    </recommendedName>
</protein>
<comment type="caution">
    <text evidence="1">The sequence shown here is derived from an EMBL/GenBank/DDBJ whole genome shotgun (WGS) entry which is preliminary data.</text>
</comment>
<dbReference type="AlphaFoldDB" id="A0A5C7H7B4"/>